<dbReference type="EMBL" id="JAFNEN010000757">
    <property type="protein sequence ID" value="KAG8177722.1"/>
    <property type="molecule type" value="Genomic_DNA"/>
</dbReference>
<feature type="chain" id="PRO_5043349970" evidence="1">
    <location>
        <begin position="17"/>
        <end position="87"/>
    </location>
</feature>
<organism evidence="2 3">
    <name type="scientific">Oedothorax gibbosus</name>
    <dbReference type="NCBI Taxonomy" id="931172"/>
    <lineage>
        <taxon>Eukaryota</taxon>
        <taxon>Metazoa</taxon>
        <taxon>Ecdysozoa</taxon>
        <taxon>Arthropoda</taxon>
        <taxon>Chelicerata</taxon>
        <taxon>Arachnida</taxon>
        <taxon>Araneae</taxon>
        <taxon>Araneomorphae</taxon>
        <taxon>Entelegynae</taxon>
        <taxon>Araneoidea</taxon>
        <taxon>Linyphiidae</taxon>
        <taxon>Erigoninae</taxon>
        <taxon>Oedothorax</taxon>
    </lineage>
</organism>
<gene>
    <name evidence="2" type="ORF">JTE90_026564</name>
</gene>
<evidence type="ECO:0000313" key="3">
    <source>
        <dbReference type="Proteomes" id="UP000827092"/>
    </source>
</evidence>
<protein>
    <submittedName>
        <fullName evidence="2">Uncharacterized protein</fullName>
    </submittedName>
</protein>
<accession>A0AAV6U1K4</accession>
<comment type="caution">
    <text evidence="2">The sequence shown here is derived from an EMBL/GenBank/DDBJ whole genome shotgun (WGS) entry which is preliminary data.</text>
</comment>
<keyword evidence="1" id="KW-0732">Signal</keyword>
<sequence length="87" mass="9315">MKLVILLLVLPCFVRASKEQCSNVENAAPTRTAVRLKMVFAVKKKAAVNRVTSAVVAAAVQHPIGAVKIKRFAVLMEESAAVNTVVV</sequence>
<dbReference type="AlphaFoldDB" id="A0AAV6U1K4"/>
<name>A0AAV6U1K4_9ARAC</name>
<feature type="signal peptide" evidence="1">
    <location>
        <begin position="1"/>
        <end position="16"/>
    </location>
</feature>
<proteinExistence type="predicted"/>
<dbReference type="Proteomes" id="UP000827092">
    <property type="component" value="Unassembled WGS sequence"/>
</dbReference>
<keyword evidence="3" id="KW-1185">Reference proteome</keyword>
<evidence type="ECO:0000313" key="2">
    <source>
        <dbReference type="EMBL" id="KAG8177722.1"/>
    </source>
</evidence>
<evidence type="ECO:0000256" key="1">
    <source>
        <dbReference type="SAM" id="SignalP"/>
    </source>
</evidence>
<reference evidence="2 3" key="1">
    <citation type="journal article" date="2022" name="Nat. Ecol. Evol.">
        <title>A masculinizing supergene underlies an exaggerated male reproductive morph in a spider.</title>
        <authorList>
            <person name="Hendrickx F."/>
            <person name="De Corte Z."/>
            <person name="Sonet G."/>
            <person name="Van Belleghem S.M."/>
            <person name="Kostlbacher S."/>
            <person name="Vangestel C."/>
        </authorList>
    </citation>
    <scope>NUCLEOTIDE SEQUENCE [LARGE SCALE GENOMIC DNA]</scope>
    <source>
        <strain evidence="2">W744_W776</strain>
    </source>
</reference>